<protein>
    <submittedName>
        <fullName evidence="1">Uncharacterized protein</fullName>
    </submittedName>
</protein>
<comment type="caution">
    <text evidence="1">The sequence shown here is derived from an EMBL/GenBank/DDBJ whole genome shotgun (WGS) entry which is preliminary data.</text>
</comment>
<sequence length="46" mass="5274">MIIIVSWRNGTIKEQIDMDNGSGSTSKWVAGTDRARDKEYEIKLFL</sequence>
<gene>
    <name evidence="1" type="ORF">P5G61_15235</name>
</gene>
<organism evidence="1 2">
    <name type="scientific">Paenibacillus vandeheii</name>
    <dbReference type="NCBI Taxonomy" id="3035917"/>
    <lineage>
        <taxon>Bacteria</taxon>
        <taxon>Bacillati</taxon>
        <taxon>Bacillota</taxon>
        <taxon>Bacilli</taxon>
        <taxon>Bacillales</taxon>
        <taxon>Paenibacillaceae</taxon>
        <taxon>Paenibacillus</taxon>
    </lineage>
</organism>
<accession>A0ABT8JBV7</accession>
<evidence type="ECO:0000313" key="1">
    <source>
        <dbReference type="EMBL" id="MDN4602588.1"/>
    </source>
</evidence>
<keyword evidence="2" id="KW-1185">Reference proteome</keyword>
<dbReference type="Proteomes" id="UP001174205">
    <property type="component" value="Unassembled WGS sequence"/>
</dbReference>
<name>A0ABT8JBV7_9BACL</name>
<dbReference type="EMBL" id="JAROCD010000007">
    <property type="protein sequence ID" value="MDN4602588.1"/>
    <property type="molecule type" value="Genomic_DNA"/>
</dbReference>
<proteinExistence type="predicted"/>
<evidence type="ECO:0000313" key="2">
    <source>
        <dbReference type="Proteomes" id="UP001174205"/>
    </source>
</evidence>
<reference evidence="1" key="1">
    <citation type="submission" date="2023-03" db="EMBL/GenBank/DDBJ databases">
        <title>MT1 and MT2 Draft Genomes of Novel Species.</title>
        <authorList>
            <person name="Venkateswaran K."/>
        </authorList>
    </citation>
    <scope>NUCLEOTIDE SEQUENCE</scope>
    <source>
        <strain evidence="1">F6_3S_P_1C</strain>
    </source>
</reference>